<dbReference type="InterPro" id="IPR013783">
    <property type="entry name" value="Ig-like_fold"/>
</dbReference>
<keyword evidence="2" id="KW-1185">Reference proteome</keyword>
<dbReference type="Gene3D" id="2.60.40.10">
    <property type="entry name" value="Immunoglobulins"/>
    <property type="match status" value="3"/>
</dbReference>
<dbReference type="AlphaFoldDB" id="A0A2V3ZR40"/>
<gene>
    <name evidence="1" type="ORF">DF185_22670</name>
</gene>
<comment type="caution">
    <text evidence="1">The sequence shown here is derived from an EMBL/GenBank/DDBJ whole genome shotgun (WGS) entry which is preliminary data.</text>
</comment>
<evidence type="ECO:0000313" key="1">
    <source>
        <dbReference type="EMBL" id="PXX95185.1"/>
    </source>
</evidence>
<dbReference type="EMBL" id="QFLI01000017">
    <property type="protein sequence ID" value="PXX95185.1"/>
    <property type="molecule type" value="Genomic_DNA"/>
</dbReference>
<evidence type="ECO:0008006" key="3">
    <source>
        <dbReference type="Google" id="ProtNLM"/>
    </source>
</evidence>
<dbReference type="RefSeq" id="WP_110364006.1">
    <property type="nucleotide sequence ID" value="NZ_QFLI01000017.1"/>
</dbReference>
<dbReference type="OrthoDB" id="1121506at2"/>
<name>A0A2V3ZR40_9BACT</name>
<protein>
    <recommendedName>
        <fullName evidence="3">Fibronectin type-III domain-containing protein</fullName>
    </recommendedName>
</protein>
<proteinExistence type="predicted"/>
<organism evidence="1 2">
    <name type="scientific">Marinifilum breve</name>
    <dbReference type="NCBI Taxonomy" id="2184082"/>
    <lineage>
        <taxon>Bacteria</taxon>
        <taxon>Pseudomonadati</taxon>
        <taxon>Bacteroidota</taxon>
        <taxon>Bacteroidia</taxon>
        <taxon>Marinilabiliales</taxon>
        <taxon>Marinifilaceae</taxon>
    </lineage>
</organism>
<reference evidence="1 2" key="1">
    <citation type="submission" date="2018-05" db="EMBL/GenBank/DDBJ databases">
        <title>Marinifilum breve JC075T sp. nov., a marine bacterium isolated from Yongle Blue Hole in the South China Sea.</title>
        <authorList>
            <person name="Fu T."/>
        </authorList>
    </citation>
    <scope>NUCLEOTIDE SEQUENCE [LARGE SCALE GENOMIC DNA]</scope>
    <source>
        <strain evidence="1 2">JC075</strain>
    </source>
</reference>
<sequence>MRKQYYLLPLILIAIIYSCSDFTEEDIENDKLTLLGPADGVSTETQTLTFWWDFVEGADSYRLQIADPNFEGIVRLELDTLVSSNQFEHTLYPGDFEWRVRAENSAYTSEYFSRNLSILEPVDITKQKVVLVTPGKEAKVNQKQIEFKWDELKIANEYQFELHQDDWSGEDIMDPKVLAETKLTLELEEGKYAWGVLARDSEKKEETPFTYRNIVVDLTEPNLPTLSAPANNANVNGLSQSFSWNHSEENELTDVSFVLQIFSDKDLKTLVAEKSTSLKTYDYTFTETGTYYWRVKAMDEAGNESEYSSSFSFSIANE</sequence>
<dbReference type="PROSITE" id="PS51257">
    <property type="entry name" value="PROKAR_LIPOPROTEIN"/>
    <property type="match status" value="1"/>
</dbReference>
<dbReference type="Proteomes" id="UP000248079">
    <property type="component" value="Unassembled WGS sequence"/>
</dbReference>
<evidence type="ECO:0000313" key="2">
    <source>
        <dbReference type="Proteomes" id="UP000248079"/>
    </source>
</evidence>
<accession>A0A2V3ZR40</accession>